<keyword evidence="5" id="KW-1185">Reference proteome</keyword>
<dbReference type="AlphaFoldDB" id="A0A2N3VK72"/>
<evidence type="ECO:0000313" key="5">
    <source>
        <dbReference type="Proteomes" id="UP000233766"/>
    </source>
</evidence>
<feature type="region of interest" description="Disordered" evidence="1">
    <location>
        <begin position="1"/>
        <end position="38"/>
    </location>
</feature>
<evidence type="ECO:0000259" key="3">
    <source>
        <dbReference type="Pfam" id="PF12172"/>
    </source>
</evidence>
<protein>
    <recommendedName>
        <fullName evidence="6">OB-fold protein</fullName>
    </recommendedName>
</protein>
<feature type="domain" description="ChsH2 rubredoxin-like zinc ribbon" evidence="3">
    <location>
        <begin position="45"/>
        <end position="78"/>
    </location>
</feature>
<organism evidence="4 5">
    <name type="scientific">Nocardia fluminea</name>
    <dbReference type="NCBI Taxonomy" id="134984"/>
    <lineage>
        <taxon>Bacteria</taxon>
        <taxon>Bacillati</taxon>
        <taxon>Actinomycetota</taxon>
        <taxon>Actinomycetes</taxon>
        <taxon>Mycobacteriales</taxon>
        <taxon>Nocardiaceae</taxon>
        <taxon>Nocardia</taxon>
    </lineage>
</organism>
<dbReference type="Pfam" id="PF12172">
    <property type="entry name" value="zf-ChsH2"/>
    <property type="match status" value="1"/>
</dbReference>
<dbReference type="InterPro" id="IPR002878">
    <property type="entry name" value="ChsH2_C"/>
</dbReference>
<sequence length="160" mass="16933">MSGQRPEAAAERDHAGRPSMPKGDSVNDTATWPPMRRDAKSAEFFEAASRGELAIKKCTDCGRSLAPEAMVCTDCGGSVPAWTSASGAGTLITWTTVHKAPNPVFAPMVPYTVGVVELAEGPWLYARITGEPRAGAALRAEFVHPAEGESYPTWVVTSGQ</sequence>
<reference evidence="4 5" key="1">
    <citation type="submission" date="2017-12" db="EMBL/GenBank/DDBJ databases">
        <title>Sequencing the genomes of 1000 Actinobacteria strains.</title>
        <authorList>
            <person name="Klenk H.-P."/>
        </authorList>
    </citation>
    <scope>NUCLEOTIDE SEQUENCE [LARGE SCALE GENOMIC DNA]</scope>
    <source>
        <strain evidence="4 5">DSM 44489</strain>
    </source>
</reference>
<dbReference type="InterPro" id="IPR052513">
    <property type="entry name" value="Thioester_dehydratase-like"/>
</dbReference>
<evidence type="ECO:0000256" key="1">
    <source>
        <dbReference type="SAM" id="MobiDB-lite"/>
    </source>
</evidence>
<evidence type="ECO:0000313" key="4">
    <source>
        <dbReference type="EMBL" id="PKV82021.1"/>
    </source>
</evidence>
<dbReference type="EMBL" id="PJMW01000002">
    <property type="protein sequence ID" value="PKV82021.1"/>
    <property type="molecule type" value="Genomic_DNA"/>
</dbReference>
<dbReference type="OrthoDB" id="4542282at2"/>
<gene>
    <name evidence="4" type="ORF">ATK86_6504</name>
</gene>
<dbReference type="Gene3D" id="6.10.30.10">
    <property type="match status" value="1"/>
</dbReference>
<dbReference type="SUPFAM" id="SSF50249">
    <property type="entry name" value="Nucleic acid-binding proteins"/>
    <property type="match status" value="1"/>
</dbReference>
<feature type="domain" description="ChsH2 C-terminal OB-fold" evidence="2">
    <location>
        <begin position="82"/>
        <end position="142"/>
    </location>
</feature>
<comment type="caution">
    <text evidence="4">The sequence shown here is derived from an EMBL/GenBank/DDBJ whole genome shotgun (WGS) entry which is preliminary data.</text>
</comment>
<accession>A0A2N3VK72</accession>
<evidence type="ECO:0000259" key="2">
    <source>
        <dbReference type="Pfam" id="PF01796"/>
    </source>
</evidence>
<dbReference type="Proteomes" id="UP000233766">
    <property type="component" value="Unassembled WGS sequence"/>
</dbReference>
<dbReference type="InterPro" id="IPR012340">
    <property type="entry name" value="NA-bd_OB-fold"/>
</dbReference>
<name>A0A2N3VK72_9NOCA</name>
<dbReference type="PANTHER" id="PTHR34075">
    <property type="entry name" value="BLR3430 PROTEIN"/>
    <property type="match status" value="1"/>
</dbReference>
<dbReference type="Pfam" id="PF01796">
    <property type="entry name" value="OB_ChsH2_C"/>
    <property type="match status" value="1"/>
</dbReference>
<dbReference type="PANTHER" id="PTHR34075:SF5">
    <property type="entry name" value="BLR3430 PROTEIN"/>
    <property type="match status" value="1"/>
</dbReference>
<proteinExistence type="predicted"/>
<evidence type="ECO:0008006" key="6">
    <source>
        <dbReference type="Google" id="ProtNLM"/>
    </source>
</evidence>
<dbReference type="InterPro" id="IPR022002">
    <property type="entry name" value="ChsH2_Znr"/>
</dbReference>